<feature type="domain" description="UmuC" evidence="9">
    <location>
        <begin position="1"/>
        <end position="35"/>
    </location>
</feature>
<dbReference type="AlphaFoldDB" id="A0A401QPK7"/>
<keyword evidence="2" id="KW-0808">Transferase</keyword>
<dbReference type="PANTHER" id="PTHR45873:SF1">
    <property type="entry name" value="DNA POLYMERASE ETA"/>
    <property type="match status" value="1"/>
</dbReference>
<keyword evidence="7" id="KW-0234">DNA repair</keyword>
<keyword evidence="4" id="KW-0479">Metal-binding</keyword>
<keyword evidence="3" id="KW-0548">Nucleotidyltransferase</keyword>
<evidence type="ECO:0000256" key="6">
    <source>
        <dbReference type="ARBA" id="ARBA00022842"/>
    </source>
</evidence>
<evidence type="ECO:0000259" key="9">
    <source>
        <dbReference type="PROSITE" id="PS50173"/>
    </source>
</evidence>
<evidence type="ECO:0000256" key="7">
    <source>
        <dbReference type="ARBA" id="ARBA00023204"/>
    </source>
</evidence>
<dbReference type="EMBL" id="BFAA01442360">
    <property type="protein sequence ID" value="GCB87258.1"/>
    <property type="molecule type" value="Genomic_DNA"/>
</dbReference>
<dbReference type="GO" id="GO:0006281">
    <property type="term" value="P:DNA repair"/>
    <property type="evidence" value="ECO:0007669"/>
    <property type="project" value="UniProtKB-KW"/>
</dbReference>
<dbReference type="FunFam" id="3.40.1170.60:FF:000003">
    <property type="entry name" value="DNA polymerase eta"/>
    <property type="match status" value="1"/>
</dbReference>
<proteinExistence type="predicted"/>
<dbReference type="GO" id="GO:0005657">
    <property type="term" value="C:replication fork"/>
    <property type="evidence" value="ECO:0007669"/>
    <property type="project" value="TreeGrafter"/>
</dbReference>
<dbReference type="SUPFAM" id="SSF56672">
    <property type="entry name" value="DNA/RNA polymerases"/>
    <property type="match status" value="1"/>
</dbReference>
<dbReference type="GO" id="GO:0035861">
    <property type="term" value="C:site of double-strand break"/>
    <property type="evidence" value="ECO:0007669"/>
    <property type="project" value="TreeGrafter"/>
</dbReference>
<accession>A0A401QPK7</accession>
<sequence>IIAVSYEARAYGVTRGMRGMEAQKKCPQLQLARIPQAHGKADLSK</sequence>
<dbReference type="InterPro" id="IPR043502">
    <property type="entry name" value="DNA/RNA_pol_sf"/>
</dbReference>
<comment type="caution">
    <text evidence="10">The sequence shown here is derived from an EMBL/GenBank/DDBJ whole genome shotgun (WGS) entry which is preliminary data.</text>
</comment>
<dbReference type="Pfam" id="PF00817">
    <property type="entry name" value="IMS"/>
    <property type="match status" value="1"/>
</dbReference>
<feature type="non-terminal residue" evidence="10">
    <location>
        <position position="1"/>
    </location>
</feature>
<dbReference type="STRING" id="75743.A0A401QPK7"/>
<keyword evidence="11" id="KW-1185">Reference proteome</keyword>
<evidence type="ECO:0000256" key="4">
    <source>
        <dbReference type="ARBA" id="ARBA00022723"/>
    </source>
</evidence>
<dbReference type="OrthoDB" id="5723at2759"/>
<keyword evidence="8" id="KW-0539">Nucleus</keyword>
<keyword evidence="5" id="KW-0227">DNA damage</keyword>
<protein>
    <recommendedName>
        <fullName evidence="9">UmuC domain-containing protein</fullName>
    </recommendedName>
</protein>
<dbReference type="GO" id="GO:0009314">
    <property type="term" value="P:response to radiation"/>
    <property type="evidence" value="ECO:0007669"/>
    <property type="project" value="TreeGrafter"/>
</dbReference>
<evidence type="ECO:0000313" key="10">
    <source>
        <dbReference type="EMBL" id="GCB87258.1"/>
    </source>
</evidence>
<dbReference type="GO" id="GO:0003887">
    <property type="term" value="F:DNA-directed DNA polymerase activity"/>
    <property type="evidence" value="ECO:0007669"/>
    <property type="project" value="TreeGrafter"/>
</dbReference>
<gene>
    <name evidence="10" type="ORF">scyTo_0027973</name>
</gene>
<evidence type="ECO:0000256" key="5">
    <source>
        <dbReference type="ARBA" id="ARBA00022763"/>
    </source>
</evidence>
<keyword evidence="6" id="KW-0460">Magnesium</keyword>
<reference evidence="10 11" key="1">
    <citation type="journal article" date="2018" name="Nat. Ecol. Evol.">
        <title>Shark genomes provide insights into elasmobranch evolution and the origin of vertebrates.</title>
        <authorList>
            <person name="Hara Y"/>
            <person name="Yamaguchi K"/>
            <person name="Onimaru K"/>
            <person name="Kadota M"/>
            <person name="Koyanagi M"/>
            <person name="Keeley SD"/>
            <person name="Tatsumi K"/>
            <person name="Tanaka K"/>
            <person name="Motone F"/>
            <person name="Kageyama Y"/>
            <person name="Nozu R"/>
            <person name="Adachi N"/>
            <person name="Nishimura O"/>
            <person name="Nakagawa R"/>
            <person name="Tanegashima C"/>
            <person name="Kiyatake I"/>
            <person name="Matsumoto R"/>
            <person name="Murakumo K"/>
            <person name="Nishida K"/>
            <person name="Terakita A"/>
            <person name="Kuratani S"/>
            <person name="Sato K"/>
            <person name="Hyodo S Kuraku.S."/>
        </authorList>
    </citation>
    <scope>NUCLEOTIDE SEQUENCE [LARGE SCALE GENOMIC DNA]</scope>
</reference>
<comment type="subcellular location">
    <subcellularLocation>
        <location evidence="1">Nucleus</location>
    </subcellularLocation>
</comment>
<name>A0A401QPK7_SCYTO</name>
<dbReference type="PANTHER" id="PTHR45873">
    <property type="entry name" value="DNA POLYMERASE ETA"/>
    <property type="match status" value="1"/>
</dbReference>
<evidence type="ECO:0000313" key="11">
    <source>
        <dbReference type="Proteomes" id="UP000288216"/>
    </source>
</evidence>
<dbReference type="InterPro" id="IPR052230">
    <property type="entry name" value="DNA_polymerase_eta"/>
</dbReference>
<dbReference type="GO" id="GO:0005634">
    <property type="term" value="C:nucleus"/>
    <property type="evidence" value="ECO:0007669"/>
    <property type="project" value="UniProtKB-SubCell"/>
</dbReference>
<evidence type="ECO:0000256" key="3">
    <source>
        <dbReference type="ARBA" id="ARBA00022695"/>
    </source>
</evidence>
<dbReference type="GO" id="GO:0042276">
    <property type="term" value="P:error-prone translesion synthesis"/>
    <property type="evidence" value="ECO:0007669"/>
    <property type="project" value="TreeGrafter"/>
</dbReference>
<dbReference type="GO" id="GO:0046872">
    <property type="term" value="F:metal ion binding"/>
    <property type="evidence" value="ECO:0007669"/>
    <property type="project" value="UniProtKB-KW"/>
</dbReference>
<dbReference type="Gene3D" id="3.40.1170.60">
    <property type="match status" value="1"/>
</dbReference>
<evidence type="ECO:0000256" key="1">
    <source>
        <dbReference type="ARBA" id="ARBA00004123"/>
    </source>
</evidence>
<evidence type="ECO:0000256" key="2">
    <source>
        <dbReference type="ARBA" id="ARBA00022679"/>
    </source>
</evidence>
<dbReference type="InterPro" id="IPR001126">
    <property type="entry name" value="UmuC"/>
</dbReference>
<organism evidence="10 11">
    <name type="scientific">Scyliorhinus torazame</name>
    <name type="common">Cloudy catshark</name>
    <name type="synonym">Catulus torazame</name>
    <dbReference type="NCBI Taxonomy" id="75743"/>
    <lineage>
        <taxon>Eukaryota</taxon>
        <taxon>Metazoa</taxon>
        <taxon>Chordata</taxon>
        <taxon>Craniata</taxon>
        <taxon>Vertebrata</taxon>
        <taxon>Chondrichthyes</taxon>
        <taxon>Elasmobranchii</taxon>
        <taxon>Galeomorphii</taxon>
        <taxon>Galeoidea</taxon>
        <taxon>Carcharhiniformes</taxon>
        <taxon>Scyliorhinidae</taxon>
        <taxon>Scyliorhinus</taxon>
    </lineage>
</organism>
<dbReference type="PROSITE" id="PS50173">
    <property type="entry name" value="UMUC"/>
    <property type="match status" value="1"/>
</dbReference>
<evidence type="ECO:0000256" key="8">
    <source>
        <dbReference type="ARBA" id="ARBA00023242"/>
    </source>
</evidence>
<dbReference type="Proteomes" id="UP000288216">
    <property type="component" value="Unassembled WGS sequence"/>
</dbReference>